<evidence type="ECO:0000256" key="6">
    <source>
        <dbReference type="ARBA" id="ARBA00022898"/>
    </source>
</evidence>
<protein>
    <recommendedName>
        <fullName evidence="7">Aspartate aminotransferase</fullName>
        <ecNumber evidence="7">2.6.1.1</ecNumber>
    </recommendedName>
</protein>
<comment type="miscellaneous">
    <text evidence="7">In eukaryotes there are cytoplasmic, mitochondrial and chloroplastic isozymes.</text>
</comment>
<proteinExistence type="inferred from homology"/>
<keyword evidence="6" id="KW-0663">Pyridoxal phosphate</keyword>
<organism evidence="9 10">
    <name type="scientific">Aureobasidium pullulans</name>
    <name type="common">Black yeast</name>
    <name type="synonym">Pullularia pullulans</name>
    <dbReference type="NCBI Taxonomy" id="5580"/>
    <lineage>
        <taxon>Eukaryota</taxon>
        <taxon>Fungi</taxon>
        <taxon>Dikarya</taxon>
        <taxon>Ascomycota</taxon>
        <taxon>Pezizomycotina</taxon>
        <taxon>Dothideomycetes</taxon>
        <taxon>Dothideomycetidae</taxon>
        <taxon>Dothideales</taxon>
        <taxon>Saccotheciaceae</taxon>
        <taxon>Aureobasidium</taxon>
    </lineage>
</organism>
<dbReference type="PRINTS" id="PR00799">
    <property type="entry name" value="TRANSAMINASE"/>
</dbReference>
<evidence type="ECO:0000256" key="1">
    <source>
        <dbReference type="ARBA" id="ARBA00001933"/>
    </source>
</evidence>
<dbReference type="SUPFAM" id="SSF53383">
    <property type="entry name" value="PLP-dependent transferases"/>
    <property type="match status" value="1"/>
</dbReference>
<dbReference type="Pfam" id="PF00155">
    <property type="entry name" value="Aminotran_1_2"/>
    <property type="match status" value="1"/>
</dbReference>
<evidence type="ECO:0000256" key="4">
    <source>
        <dbReference type="ARBA" id="ARBA00022576"/>
    </source>
</evidence>
<evidence type="ECO:0000256" key="7">
    <source>
        <dbReference type="RuleBase" id="RU000480"/>
    </source>
</evidence>
<dbReference type="Proteomes" id="UP001341245">
    <property type="component" value="Unassembled WGS sequence"/>
</dbReference>
<dbReference type="Gene3D" id="3.90.1150.10">
    <property type="entry name" value="Aspartate Aminotransferase, domain 1"/>
    <property type="match status" value="1"/>
</dbReference>
<comment type="subunit">
    <text evidence="3 7">Homodimer.</text>
</comment>
<dbReference type="InterPro" id="IPR015421">
    <property type="entry name" value="PyrdxlP-dep_Trfase_major"/>
</dbReference>
<evidence type="ECO:0000256" key="2">
    <source>
        <dbReference type="ARBA" id="ARBA00007441"/>
    </source>
</evidence>
<dbReference type="PROSITE" id="PS00105">
    <property type="entry name" value="AA_TRANSFER_CLASS_1"/>
    <property type="match status" value="1"/>
</dbReference>
<dbReference type="InterPro" id="IPR004838">
    <property type="entry name" value="NHTrfase_class1_PyrdxlP-BS"/>
</dbReference>
<feature type="domain" description="Aminotransferase class I/classII large" evidence="8">
    <location>
        <begin position="47"/>
        <end position="383"/>
    </location>
</feature>
<keyword evidence="5 7" id="KW-0808">Transferase</keyword>
<dbReference type="CDD" id="cd00609">
    <property type="entry name" value="AAT_like"/>
    <property type="match status" value="1"/>
</dbReference>
<reference evidence="9 10" key="1">
    <citation type="submission" date="2023-11" db="EMBL/GenBank/DDBJ databases">
        <title>Draft genome sequence and annotation of the polyextremotolerant black yeast-like fungus Aureobasidium pullulans NRRL 62042.</title>
        <authorList>
            <person name="Dielentheis-Frenken M.R.E."/>
            <person name="Wibberg D."/>
            <person name="Blank L.M."/>
            <person name="Tiso T."/>
        </authorList>
    </citation>
    <scope>NUCLEOTIDE SEQUENCE [LARGE SCALE GENOMIC DNA]</scope>
    <source>
        <strain evidence="9 10">NRRL 62042</strain>
    </source>
</reference>
<dbReference type="InterPro" id="IPR004839">
    <property type="entry name" value="Aminotransferase_I/II_large"/>
</dbReference>
<comment type="similarity">
    <text evidence="2">Belongs to the class-I pyridoxal-phosphate-dependent aminotransferase family.</text>
</comment>
<accession>A0ABR0TL46</accession>
<comment type="catalytic activity">
    <reaction evidence="7">
        <text>L-aspartate + 2-oxoglutarate = oxaloacetate + L-glutamate</text>
        <dbReference type="Rhea" id="RHEA:21824"/>
        <dbReference type="ChEBI" id="CHEBI:16452"/>
        <dbReference type="ChEBI" id="CHEBI:16810"/>
        <dbReference type="ChEBI" id="CHEBI:29985"/>
        <dbReference type="ChEBI" id="CHEBI:29991"/>
        <dbReference type="EC" id="2.6.1.1"/>
    </reaction>
</comment>
<dbReference type="EMBL" id="JASGXD010000007">
    <property type="protein sequence ID" value="KAK6004811.1"/>
    <property type="molecule type" value="Genomic_DNA"/>
</dbReference>
<evidence type="ECO:0000256" key="5">
    <source>
        <dbReference type="ARBA" id="ARBA00022679"/>
    </source>
</evidence>
<dbReference type="InterPro" id="IPR000796">
    <property type="entry name" value="Asp_trans"/>
</dbReference>
<dbReference type="PANTHER" id="PTHR11879:SF55">
    <property type="entry name" value="GLUTAMATE OXALOACETATE TRANSAMINASE 1, ISOFORM B"/>
    <property type="match status" value="1"/>
</dbReference>
<gene>
    <name evidence="9" type="ORF">QM012_008673</name>
</gene>
<keyword evidence="4 7" id="KW-0032">Aminotransferase</keyword>
<keyword evidence="10" id="KW-1185">Reference proteome</keyword>
<evidence type="ECO:0000256" key="3">
    <source>
        <dbReference type="ARBA" id="ARBA00011738"/>
    </source>
</evidence>
<comment type="cofactor">
    <cofactor evidence="1">
        <name>pyridoxal 5'-phosphate</name>
        <dbReference type="ChEBI" id="CHEBI:597326"/>
    </cofactor>
</comment>
<dbReference type="InterPro" id="IPR015422">
    <property type="entry name" value="PyrdxlP-dep_Trfase_small"/>
</dbReference>
<evidence type="ECO:0000313" key="10">
    <source>
        <dbReference type="Proteomes" id="UP001341245"/>
    </source>
</evidence>
<dbReference type="PANTHER" id="PTHR11879">
    <property type="entry name" value="ASPARTATE AMINOTRANSFERASE"/>
    <property type="match status" value="1"/>
</dbReference>
<comment type="caution">
    <text evidence="9">The sequence shown here is derived from an EMBL/GenBank/DDBJ whole genome shotgun (WGS) entry which is preliminary data.</text>
</comment>
<dbReference type="EC" id="2.6.1.1" evidence="7"/>
<name>A0ABR0TL46_AURPU</name>
<sequence length="401" mass="44592">MVITTDTHLSNGATTKAESWFAAAEYVPPDAIFALTAQYLKDPCPLKVNLGQGTYRDHTGKPWVLPSVRQAREQLLAQGLDHEYLPILGLRDFRERAAETALGSAIYSGREKLAICQSLSGTGALHLVGLLLKKCQRPLPKVYIPEPTWSNHHQVFRSLGFQCESFSYYDYERMRLDWDSYLSVLDGAEAGSIFIVHACAHNPTGCDPSKAQWREVGQIMKRRSLFLLFDAAYLGFNSGDLDEDAFAIRHFIGELKLEAAVCVSFAKNMGLYGERVGCVVMALNSHVIARNTQSTLEMLQRSEVSNPPAFGAKIASVVLGSEKQRRTWYTDLKTMSGRTREMRESLHDALIACGAPGTWDHLKQQSGMFGFLGLSPEVVTILREPSSSSHLRDAQFYSVYG</sequence>
<evidence type="ECO:0000259" key="8">
    <source>
        <dbReference type="Pfam" id="PF00155"/>
    </source>
</evidence>
<dbReference type="InterPro" id="IPR015424">
    <property type="entry name" value="PyrdxlP-dep_Trfase"/>
</dbReference>
<dbReference type="Gene3D" id="3.40.640.10">
    <property type="entry name" value="Type I PLP-dependent aspartate aminotransferase-like (Major domain)"/>
    <property type="match status" value="1"/>
</dbReference>
<evidence type="ECO:0000313" key="9">
    <source>
        <dbReference type="EMBL" id="KAK6004811.1"/>
    </source>
</evidence>